<accession>A0ABS5RB58</accession>
<dbReference type="InterPro" id="IPR029033">
    <property type="entry name" value="His_PPase_superfam"/>
</dbReference>
<dbReference type="Proteomes" id="UP001166585">
    <property type="component" value="Unassembled WGS sequence"/>
</dbReference>
<evidence type="ECO:0000256" key="1">
    <source>
        <dbReference type="SAM" id="SignalP"/>
    </source>
</evidence>
<evidence type="ECO:0000313" key="2">
    <source>
        <dbReference type="EMBL" id="MBS9478908.1"/>
    </source>
</evidence>
<protein>
    <submittedName>
        <fullName evidence="2">Histidine phosphatase family protein</fullName>
    </submittedName>
</protein>
<sequence length="185" mass="19793">MHRRLILASIALLVSMTGLTRADEAVAWQALRAGGVVLFRHASAPGVGDPAGFRIGDCSTQRNLDAAGRAQARRIGETFARERVSVSRVETSRWCRATETAELAFPGKVVAEPVFDSFFQDRADEPAQTAAARRRLLDWRGPGALVVVAHQVNITALTGINLASGEGVVLRAEGGALKIVGRIRP</sequence>
<organism evidence="2 3">
    <name type="scientific">Ancylobacter radicis</name>
    <dbReference type="NCBI Taxonomy" id="2836179"/>
    <lineage>
        <taxon>Bacteria</taxon>
        <taxon>Pseudomonadati</taxon>
        <taxon>Pseudomonadota</taxon>
        <taxon>Alphaproteobacteria</taxon>
        <taxon>Hyphomicrobiales</taxon>
        <taxon>Xanthobacteraceae</taxon>
        <taxon>Ancylobacter</taxon>
    </lineage>
</organism>
<name>A0ABS5RB58_9HYPH</name>
<keyword evidence="1" id="KW-0732">Signal</keyword>
<comment type="caution">
    <text evidence="2">The sequence shown here is derived from an EMBL/GenBank/DDBJ whole genome shotgun (WGS) entry which is preliminary data.</text>
</comment>
<dbReference type="CDD" id="cd07040">
    <property type="entry name" value="HP"/>
    <property type="match status" value="1"/>
</dbReference>
<dbReference type="RefSeq" id="WP_213756867.1">
    <property type="nucleotide sequence ID" value="NZ_JAHCQH010000021.1"/>
</dbReference>
<dbReference type="EMBL" id="JAHCQH010000021">
    <property type="protein sequence ID" value="MBS9478908.1"/>
    <property type="molecule type" value="Genomic_DNA"/>
</dbReference>
<proteinExistence type="predicted"/>
<dbReference type="SUPFAM" id="SSF53254">
    <property type="entry name" value="Phosphoglycerate mutase-like"/>
    <property type="match status" value="1"/>
</dbReference>
<evidence type="ECO:0000313" key="3">
    <source>
        <dbReference type="Proteomes" id="UP001166585"/>
    </source>
</evidence>
<reference evidence="2" key="1">
    <citation type="submission" date="2021-05" db="EMBL/GenBank/DDBJ databases">
        <authorList>
            <person name="Sun Q."/>
            <person name="Inoue M."/>
        </authorList>
    </citation>
    <scope>NUCLEOTIDE SEQUENCE</scope>
    <source>
        <strain evidence="2">VKM B-3255</strain>
    </source>
</reference>
<feature type="signal peptide" evidence="1">
    <location>
        <begin position="1"/>
        <end position="22"/>
    </location>
</feature>
<dbReference type="Gene3D" id="3.40.50.1240">
    <property type="entry name" value="Phosphoglycerate mutase-like"/>
    <property type="match status" value="1"/>
</dbReference>
<feature type="chain" id="PRO_5045718016" evidence="1">
    <location>
        <begin position="23"/>
        <end position="185"/>
    </location>
</feature>
<gene>
    <name evidence="2" type="ORF">KIP89_17510</name>
</gene>
<keyword evidence="3" id="KW-1185">Reference proteome</keyword>